<keyword evidence="2 4" id="KW-0863">Zinc-finger</keyword>
<keyword evidence="3" id="KW-0862">Zinc</keyword>
<dbReference type="Gene3D" id="3.30.50.10">
    <property type="entry name" value="Erythroid Transcription Factor GATA-1, subunit A"/>
    <property type="match status" value="1"/>
</dbReference>
<dbReference type="EMBL" id="JARJLG010000044">
    <property type="protein sequence ID" value="KAJ7761937.1"/>
    <property type="molecule type" value="Genomic_DNA"/>
</dbReference>
<keyword evidence="9" id="KW-1185">Reference proteome</keyword>
<sequence length="376" mass="40501">MRRCRGFWSIAQCCIRLLAGMGTASLQTSLPHVQPQAAEVAEMVRRANEVVRLLEELRRFNLDSSQEAGAPLLMANGHTHGGAPLESAPPPPVPAEMDVDAVDQDARPPKRPWEDVDGEEVDELEELEQPPYPTPTDTKASPPSRTTAEADMEIIRTKRAATAVAGTPGGPPKSKYRKRSVSVFIFILRLNEAGYADVRSRDWSGQRATPPGKCHSCHIRETPEWRRGPDGARTLCNACGLHYAKLMRKREKEHGGNGPTIDMDTLRASARADMASKLGVKGLTRGKNAPPPTAAPGQGADAPPQQPPPPPAHHETSFQVTLAGPALSPSEVQAQMHGAAPQAPAWAASAGAPQRAYAPEQLQHQSFMRTGQASPR</sequence>
<evidence type="ECO:0000256" key="4">
    <source>
        <dbReference type="PROSITE-ProRule" id="PRU00094"/>
    </source>
</evidence>
<evidence type="ECO:0000259" key="7">
    <source>
        <dbReference type="PROSITE" id="PS50114"/>
    </source>
</evidence>
<dbReference type="InterPro" id="IPR013088">
    <property type="entry name" value="Znf_NHR/GATA"/>
</dbReference>
<feature type="region of interest" description="Disordered" evidence="5">
    <location>
        <begin position="72"/>
        <end position="145"/>
    </location>
</feature>
<dbReference type="GO" id="GO:0008270">
    <property type="term" value="F:zinc ion binding"/>
    <property type="evidence" value="ECO:0007669"/>
    <property type="project" value="UniProtKB-KW"/>
</dbReference>
<dbReference type="InterPro" id="IPR000679">
    <property type="entry name" value="Znf_GATA"/>
</dbReference>
<name>A0AAD7JCE1_9AGAR</name>
<dbReference type="CDD" id="cd00202">
    <property type="entry name" value="ZnF_GATA"/>
    <property type="match status" value="1"/>
</dbReference>
<evidence type="ECO:0000256" key="6">
    <source>
        <dbReference type="SAM" id="SignalP"/>
    </source>
</evidence>
<dbReference type="PANTHER" id="PTHR45658">
    <property type="entry name" value="GATA TRANSCRIPTION FACTOR"/>
    <property type="match status" value="1"/>
</dbReference>
<gene>
    <name evidence="8" type="ORF">DFH07DRAFT_1020087</name>
</gene>
<feature type="compositionally biased region" description="Polar residues" evidence="5">
    <location>
        <begin position="362"/>
        <end position="376"/>
    </location>
</feature>
<accession>A0AAD7JCE1</accession>
<feature type="domain" description="GATA-type" evidence="7">
    <location>
        <begin position="208"/>
        <end position="243"/>
    </location>
</feature>
<feature type="compositionally biased region" description="Acidic residues" evidence="5">
    <location>
        <begin position="115"/>
        <end position="128"/>
    </location>
</feature>
<evidence type="ECO:0000256" key="5">
    <source>
        <dbReference type="SAM" id="MobiDB-lite"/>
    </source>
</evidence>
<feature type="compositionally biased region" description="Low complexity" evidence="5">
    <location>
        <begin position="338"/>
        <end position="356"/>
    </location>
</feature>
<dbReference type="Proteomes" id="UP001215280">
    <property type="component" value="Unassembled WGS sequence"/>
</dbReference>
<evidence type="ECO:0000313" key="9">
    <source>
        <dbReference type="Proteomes" id="UP001215280"/>
    </source>
</evidence>
<evidence type="ECO:0000256" key="2">
    <source>
        <dbReference type="ARBA" id="ARBA00022771"/>
    </source>
</evidence>
<organism evidence="8 9">
    <name type="scientific">Mycena maculata</name>
    <dbReference type="NCBI Taxonomy" id="230809"/>
    <lineage>
        <taxon>Eukaryota</taxon>
        <taxon>Fungi</taxon>
        <taxon>Dikarya</taxon>
        <taxon>Basidiomycota</taxon>
        <taxon>Agaricomycotina</taxon>
        <taxon>Agaricomycetes</taxon>
        <taxon>Agaricomycetidae</taxon>
        <taxon>Agaricales</taxon>
        <taxon>Marasmiineae</taxon>
        <taxon>Mycenaceae</taxon>
        <taxon>Mycena</taxon>
    </lineage>
</organism>
<evidence type="ECO:0000256" key="1">
    <source>
        <dbReference type="ARBA" id="ARBA00022723"/>
    </source>
</evidence>
<feature type="chain" id="PRO_5041933124" description="GATA-type domain-containing protein" evidence="6">
    <location>
        <begin position="25"/>
        <end position="376"/>
    </location>
</feature>
<evidence type="ECO:0000313" key="8">
    <source>
        <dbReference type="EMBL" id="KAJ7761937.1"/>
    </source>
</evidence>
<dbReference type="SMART" id="SM00401">
    <property type="entry name" value="ZnF_GATA"/>
    <property type="match status" value="1"/>
</dbReference>
<reference evidence="8" key="1">
    <citation type="submission" date="2023-03" db="EMBL/GenBank/DDBJ databases">
        <title>Massive genome expansion in bonnet fungi (Mycena s.s.) driven by repeated elements and novel gene families across ecological guilds.</title>
        <authorList>
            <consortium name="Lawrence Berkeley National Laboratory"/>
            <person name="Harder C.B."/>
            <person name="Miyauchi S."/>
            <person name="Viragh M."/>
            <person name="Kuo A."/>
            <person name="Thoen E."/>
            <person name="Andreopoulos B."/>
            <person name="Lu D."/>
            <person name="Skrede I."/>
            <person name="Drula E."/>
            <person name="Henrissat B."/>
            <person name="Morin E."/>
            <person name="Kohler A."/>
            <person name="Barry K."/>
            <person name="LaButti K."/>
            <person name="Morin E."/>
            <person name="Salamov A."/>
            <person name="Lipzen A."/>
            <person name="Mereny Z."/>
            <person name="Hegedus B."/>
            <person name="Baldrian P."/>
            <person name="Stursova M."/>
            <person name="Weitz H."/>
            <person name="Taylor A."/>
            <person name="Grigoriev I.V."/>
            <person name="Nagy L.G."/>
            <person name="Martin F."/>
            <person name="Kauserud H."/>
        </authorList>
    </citation>
    <scope>NUCLEOTIDE SEQUENCE</scope>
    <source>
        <strain evidence="8">CBHHK188m</strain>
    </source>
</reference>
<dbReference type="GO" id="GO:0043565">
    <property type="term" value="F:sequence-specific DNA binding"/>
    <property type="evidence" value="ECO:0007669"/>
    <property type="project" value="InterPro"/>
</dbReference>
<protein>
    <recommendedName>
        <fullName evidence="7">GATA-type domain-containing protein</fullName>
    </recommendedName>
</protein>
<feature type="compositionally biased region" description="Polar residues" evidence="5">
    <location>
        <begin position="135"/>
        <end position="145"/>
    </location>
</feature>
<feature type="compositionally biased region" description="Basic and acidic residues" evidence="5">
    <location>
        <begin position="104"/>
        <end position="114"/>
    </location>
</feature>
<dbReference type="InterPro" id="IPR051140">
    <property type="entry name" value="GATA_TF"/>
</dbReference>
<proteinExistence type="predicted"/>
<dbReference type="PROSITE" id="PS00344">
    <property type="entry name" value="GATA_ZN_FINGER_1"/>
    <property type="match status" value="1"/>
</dbReference>
<dbReference type="SUPFAM" id="SSF57716">
    <property type="entry name" value="Glucocorticoid receptor-like (DNA-binding domain)"/>
    <property type="match status" value="1"/>
</dbReference>
<keyword evidence="1" id="KW-0479">Metal-binding</keyword>
<dbReference type="Pfam" id="PF00320">
    <property type="entry name" value="GATA"/>
    <property type="match status" value="1"/>
</dbReference>
<feature type="signal peptide" evidence="6">
    <location>
        <begin position="1"/>
        <end position="24"/>
    </location>
</feature>
<feature type="region of interest" description="Disordered" evidence="5">
    <location>
        <begin position="280"/>
        <end position="376"/>
    </location>
</feature>
<dbReference type="GO" id="GO:0006355">
    <property type="term" value="P:regulation of DNA-templated transcription"/>
    <property type="evidence" value="ECO:0007669"/>
    <property type="project" value="InterPro"/>
</dbReference>
<keyword evidence="6" id="KW-0732">Signal</keyword>
<dbReference type="PROSITE" id="PS50114">
    <property type="entry name" value="GATA_ZN_FINGER_2"/>
    <property type="match status" value="1"/>
</dbReference>
<comment type="caution">
    <text evidence="8">The sequence shown here is derived from an EMBL/GenBank/DDBJ whole genome shotgun (WGS) entry which is preliminary data.</text>
</comment>
<dbReference type="AlphaFoldDB" id="A0AAD7JCE1"/>
<evidence type="ECO:0000256" key="3">
    <source>
        <dbReference type="ARBA" id="ARBA00022833"/>
    </source>
</evidence>